<feature type="compositionally biased region" description="Pro residues" evidence="1">
    <location>
        <begin position="120"/>
        <end position="140"/>
    </location>
</feature>
<name>A0ABY3WB57_9MICC</name>
<feature type="transmembrane region" description="Helical" evidence="2">
    <location>
        <begin position="12"/>
        <end position="34"/>
    </location>
</feature>
<dbReference type="EMBL" id="CP093326">
    <property type="protein sequence ID" value="UNK46398.1"/>
    <property type="molecule type" value="Genomic_DNA"/>
</dbReference>
<dbReference type="RefSeq" id="WP_241914430.1">
    <property type="nucleotide sequence ID" value="NZ_CP093326.1"/>
</dbReference>
<keyword evidence="4" id="KW-1185">Reference proteome</keyword>
<feature type="transmembrane region" description="Helical" evidence="2">
    <location>
        <begin position="54"/>
        <end position="76"/>
    </location>
</feature>
<accession>A0ABY3WB57</accession>
<sequence>MSYRYFPPAAGLTVWGIVLFVAGGAMSGWMWASAVRESFREATSVFYSSNADVYTGFAVLFAMVSIAGFVLLTVGISRAVKRADQRYDGWFRTLQLGIAAAPHPAPLPAAPVHGHGRPHSPGPGIPPTGIPTTEIPPMPMRGPSQPGR</sequence>
<feature type="region of interest" description="Disordered" evidence="1">
    <location>
        <begin position="107"/>
        <end position="148"/>
    </location>
</feature>
<keyword evidence="2" id="KW-0472">Membrane</keyword>
<keyword evidence="2" id="KW-0812">Transmembrane</keyword>
<keyword evidence="2" id="KW-1133">Transmembrane helix</keyword>
<evidence type="ECO:0000256" key="1">
    <source>
        <dbReference type="SAM" id="MobiDB-lite"/>
    </source>
</evidence>
<evidence type="ECO:0000256" key="2">
    <source>
        <dbReference type="SAM" id="Phobius"/>
    </source>
</evidence>
<protein>
    <submittedName>
        <fullName evidence="3">Uncharacterized protein</fullName>
    </submittedName>
</protein>
<dbReference type="Proteomes" id="UP000829069">
    <property type="component" value="Chromosome"/>
</dbReference>
<gene>
    <name evidence="3" type="ORF">MNQ99_03225</name>
</gene>
<organism evidence="3 4">
    <name type="scientific">Arthrobacter sulfonylureivorans</name>
    <dbReference type="NCBI Taxonomy" id="2486855"/>
    <lineage>
        <taxon>Bacteria</taxon>
        <taxon>Bacillati</taxon>
        <taxon>Actinomycetota</taxon>
        <taxon>Actinomycetes</taxon>
        <taxon>Micrococcales</taxon>
        <taxon>Micrococcaceae</taxon>
        <taxon>Arthrobacter</taxon>
    </lineage>
</organism>
<evidence type="ECO:0000313" key="4">
    <source>
        <dbReference type="Proteomes" id="UP000829069"/>
    </source>
</evidence>
<reference evidence="3 4" key="1">
    <citation type="submission" date="2022-03" db="EMBL/GenBank/DDBJ databases">
        <title>Isotopic signatures of nitrous oxide derived from detoxification processes.</title>
        <authorList>
            <person name="Behrendt U."/>
            <person name="Buchen C."/>
            <person name="Well R."/>
            <person name="Ulrich A."/>
            <person name="Rohe L."/>
            <person name="Kolb S."/>
            <person name="Schloter M."/>
            <person name="Horn M.A."/>
            <person name="Augustin J."/>
        </authorList>
    </citation>
    <scope>NUCLEOTIDE SEQUENCE [LARGE SCALE GENOMIC DNA]</scope>
    <source>
        <strain evidence="3 4">S4-C24</strain>
    </source>
</reference>
<evidence type="ECO:0000313" key="3">
    <source>
        <dbReference type="EMBL" id="UNK46398.1"/>
    </source>
</evidence>
<proteinExistence type="predicted"/>